<dbReference type="EMBL" id="HACG01023438">
    <property type="protein sequence ID" value="CEK70303.1"/>
    <property type="molecule type" value="Transcribed_RNA"/>
</dbReference>
<sequence>VIVVVMSATMLRSMSLCLIHARQGLTSEARRTVQRTLPTASQCSRSLHLSNIKYSDDDDEASQLKKEGQDKDRSFKRNKLRTPEAQLKDAAIKAAKSVPGDWTKTAEVLLRRLSLQQRPNTTEQTPIQNTEEPVPSLLHTMEIGQKFKGRLRDHMFKETRSDHEDIKTHDRFRSGRHAYRDTPEAMGGGSRVIRRERVFTDLFSSPRLGIFDAEKLKKEGDEQLVPADTTDLWVRFDAESTRKALGALPKNSFEEMIQWTKQGKFWKFPVDNEADMDEERKYKFHDHVFLEQHLTLFPDKGPIRKFMELVTLGLSRNPWISVPEKIEHIQWFANYFKEKQDILVAAIGEQGVMKNNEKLE</sequence>
<gene>
    <name evidence="10" type="primary">ORF73596</name>
</gene>
<keyword evidence="6" id="KW-0687">Ribonucleoprotein</keyword>
<accession>A0A0B6ZP13</accession>
<dbReference type="PANTHER" id="PTHR13231">
    <property type="entry name" value="MITOCHONDRIAL RIBOSOMAL PROTEIN S31"/>
    <property type="match status" value="1"/>
</dbReference>
<dbReference type="InterPro" id="IPR026299">
    <property type="entry name" value="MRP-S31"/>
</dbReference>
<evidence type="ECO:0000256" key="5">
    <source>
        <dbReference type="ARBA" id="ARBA00023128"/>
    </source>
</evidence>
<protein>
    <recommendedName>
        <fullName evidence="7">Small ribosomal subunit protein mS31</fullName>
    </recommendedName>
    <alternativeName>
        <fullName evidence="8">28S ribosomal protein S31, mitochondrial</fullName>
    </alternativeName>
</protein>
<evidence type="ECO:0000256" key="8">
    <source>
        <dbReference type="ARBA" id="ARBA00035363"/>
    </source>
</evidence>
<reference evidence="10" key="1">
    <citation type="submission" date="2014-12" db="EMBL/GenBank/DDBJ databases">
        <title>Insight into the proteome of Arion vulgaris.</title>
        <authorList>
            <person name="Aradska J."/>
            <person name="Bulat T."/>
            <person name="Smidak R."/>
            <person name="Sarate P."/>
            <person name="Gangsoo J."/>
            <person name="Sialana F."/>
            <person name="Bilban M."/>
            <person name="Lubec G."/>
        </authorList>
    </citation>
    <scope>NUCLEOTIDE SEQUENCE</scope>
    <source>
        <tissue evidence="10">Skin</tissue>
    </source>
</reference>
<feature type="region of interest" description="Disordered" evidence="9">
    <location>
        <begin position="57"/>
        <end position="81"/>
    </location>
</feature>
<keyword evidence="3" id="KW-0809">Transit peptide</keyword>
<evidence type="ECO:0000313" key="10">
    <source>
        <dbReference type="EMBL" id="CEK70303.1"/>
    </source>
</evidence>
<dbReference type="GO" id="GO:0003735">
    <property type="term" value="F:structural constituent of ribosome"/>
    <property type="evidence" value="ECO:0007669"/>
    <property type="project" value="InterPro"/>
</dbReference>
<keyword evidence="5" id="KW-0496">Mitochondrion</keyword>
<organism evidence="10">
    <name type="scientific">Arion vulgaris</name>
    <dbReference type="NCBI Taxonomy" id="1028688"/>
    <lineage>
        <taxon>Eukaryota</taxon>
        <taxon>Metazoa</taxon>
        <taxon>Spiralia</taxon>
        <taxon>Lophotrochozoa</taxon>
        <taxon>Mollusca</taxon>
        <taxon>Gastropoda</taxon>
        <taxon>Heterobranchia</taxon>
        <taxon>Euthyneura</taxon>
        <taxon>Panpulmonata</taxon>
        <taxon>Eupulmonata</taxon>
        <taxon>Stylommatophora</taxon>
        <taxon>Helicina</taxon>
        <taxon>Arionoidea</taxon>
        <taxon>Arionidae</taxon>
        <taxon>Arion</taxon>
    </lineage>
</organism>
<feature type="compositionally biased region" description="Basic and acidic residues" evidence="9">
    <location>
        <begin position="62"/>
        <end position="75"/>
    </location>
</feature>
<evidence type="ECO:0000256" key="1">
    <source>
        <dbReference type="ARBA" id="ARBA00004173"/>
    </source>
</evidence>
<evidence type="ECO:0000256" key="7">
    <source>
        <dbReference type="ARBA" id="ARBA00035133"/>
    </source>
</evidence>
<evidence type="ECO:0000256" key="9">
    <source>
        <dbReference type="SAM" id="MobiDB-lite"/>
    </source>
</evidence>
<evidence type="ECO:0000256" key="2">
    <source>
        <dbReference type="ARBA" id="ARBA00011057"/>
    </source>
</evidence>
<comment type="subcellular location">
    <subcellularLocation>
        <location evidence="1">Mitochondrion</location>
    </subcellularLocation>
</comment>
<evidence type="ECO:0000256" key="6">
    <source>
        <dbReference type="ARBA" id="ARBA00023274"/>
    </source>
</evidence>
<evidence type="ECO:0000256" key="4">
    <source>
        <dbReference type="ARBA" id="ARBA00022980"/>
    </source>
</evidence>
<dbReference type="Pfam" id="PF15433">
    <property type="entry name" value="MRP-S31"/>
    <property type="match status" value="1"/>
</dbReference>
<dbReference type="PANTHER" id="PTHR13231:SF3">
    <property type="entry name" value="SMALL RIBOSOMAL SUBUNIT PROTEIN MS31"/>
    <property type="match status" value="1"/>
</dbReference>
<comment type="similarity">
    <text evidence="2">Belongs to the mitochondrion-specific ribosomal protein mS31 family.</text>
</comment>
<dbReference type="AlphaFoldDB" id="A0A0B6ZP13"/>
<evidence type="ECO:0000256" key="3">
    <source>
        <dbReference type="ARBA" id="ARBA00022946"/>
    </source>
</evidence>
<dbReference type="GO" id="GO:0005763">
    <property type="term" value="C:mitochondrial small ribosomal subunit"/>
    <property type="evidence" value="ECO:0007669"/>
    <property type="project" value="InterPro"/>
</dbReference>
<proteinExistence type="inferred from homology"/>
<keyword evidence="4" id="KW-0689">Ribosomal protein</keyword>
<name>A0A0B6ZP13_9EUPU</name>
<feature type="non-terminal residue" evidence="10">
    <location>
        <position position="1"/>
    </location>
</feature>